<evidence type="ECO:0000313" key="5">
    <source>
        <dbReference type="Proteomes" id="UP000332487"/>
    </source>
</evidence>
<dbReference type="GO" id="GO:0003743">
    <property type="term" value="F:translation initiation factor activity"/>
    <property type="evidence" value="ECO:0007669"/>
    <property type="project" value="UniProtKB-UniRule"/>
</dbReference>
<evidence type="ECO:0000256" key="3">
    <source>
        <dbReference type="HAMAP-Rule" id="MF_00032"/>
    </source>
</evidence>
<dbReference type="Proteomes" id="UP000332487">
    <property type="component" value="Unassembled WGS sequence"/>
</dbReference>
<name>C7DIM5_MICA2</name>
<keyword evidence="5" id="KW-1185">Reference proteome</keyword>
<dbReference type="Pfam" id="PF01912">
    <property type="entry name" value="eIF-6"/>
    <property type="match status" value="1"/>
</dbReference>
<dbReference type="EMBL" id="GG697241">
    <property type="protein sequence ID" value="EET89799.1"/>
    <property type="molecule type" value="Genomic_DNA"/>
</dbReference>
<evidence type="ECO:0000256" key="2">
    <source>
        <dbReference type="ARBA" id="ARBA00022917"/>
    </source>
</evidence>
<accession>C7DIM5</accession>
<dbReference type="SMART" id="SM00654">
    <property type="entry name" value="eIF6"/>
    <property type="match status" value="1"/>
</dbReference>
<comment type="function">
    <text evidence="3">Binds to the 50S ribosomal subunit and prevents its association with the 30S ribosomal subunit to form the 70S initiation complex.</text>
</comment>
<gene>
    <name evidence="3" type="primary">eif6</name>
    <name evidence="4" type="ORF">UNLARM2_0913</name>
</gene>
<dbReference type="Gene3D" id="3.75.10.10">
    <property type="entry name" value="L-arginine/glycine Amidinotransferase, Chain A"/>
    <property type="match status" value="1"/>
</dbReference>
<protein>
    <recommendedName>
        <fullName evidence="3">Translation initiation factor 6</fullName>
        <shortName evidence="3">aIF-6</shortName>
    </recommendedName>
</protein>
<evidence type="ECO:0000256" key="1">
    <source>
        <dbReference type="ARBA" id="ARBA00022540"/>
    </source>
</evidence>
<proteinExistence type="inferred from homology"/>
<keyword evidence="2 3" id="KW-0648">Protein biosynthesis</keyword>
<comment type="similarity">
    <text evidence="3">Belongs to the eIF-6 family.</text>
</comment>
<dbReference type="InterPro" id="IPR002769">
    <property type="entry name" value="eIF6"/>
</dbReference>
<dbReference type="HAMAP" id="MF_00032">
    <property type="entry name" value="eIF_6"/>
    <property type="match status" value="1"/>
</dbReference>
<reference evidence="4 5" key="2">
    <citation type="journal article" date="2010" name="Proc. Natl. Acad. Sci. U.S.A.">
        <title>Enigmatic, ultrasmall, uncultivated Archaea.</title>
        <authorList>
            <person name="Baker B.J."/>
            <person name="Comolli L.R."/>
            <person name="Dick G.J."/>
            <person name="Hauser L.J."/>
            <person name="Hyatt D."/>
            <person name="Dill B.D."/>
            <person name="Land M.L."/>
            <person name="Verberkmoes N.C."/>
            <person name="Hettich R.L."/>
            <person name="Banfield J.F."/>
        </authorList>
    </citation>
    <scope>NUCLEOTIDE SEQUENCE [LARGE SCALE GENOMIC DNA]</scope>
    <source>
        <strain evidence="4">ARMAN-2</strain>
    </source>
</reference>
<dbReference type="GO" id="GO:0043022">
    <property type="term" value="F:ribosome binding"/>
    <property type="evidence" value="ECO:0007669"/>
    <property type="project" value="InterPro"/>
</dbReference>
<dbReference type="SUPFAM" id="SSF55909">
    <property type="entry name" value="Pentein"/>
    <property type="match status" value="1"/>
</dbReference>
<dbReference type="GO" id="GO:0042256">
    <property type="term" value="P:cytosolic ribosome assembly"/>
    <property type="evidence" value="ECO:0007669"/>
    <property type="project" value="InterPro"/>
</dbReference>
<keyword evidence="1 3" id="KW-0396">Initiation factor</keyword>
<dbReference type="AlphaFoldDB" id="C7DIM5"/>
<reference evidence="4 5" key="1">
    <citation type="journal article" date="2009" name="Genome Biol.">
        <title>Community-wide analysis of microbial genome sequence signatures.</title>
        <authorList>
            <person name="Dick G.J."/>
            <person name="Andersson A.F."/>
            <person name="Baker B.J."/>
            <person name="Simmons S.L."/>
            <person name="Thomas B.C."/>
            <person name="Yelton A.P."/>
            <person name="Banfield J.F."/>
        </authorList>
    </citation>
    <scope>NUCLEOTIDE SEQUENCE [LARGE SCALE GENOMIC DNA]</scope>
    <source>
        <strain evidence="4">ARMAN-2</strain>
    </source>
</reference>
<organism evidence="4 5">
    <name type="scientific">Candidatus Micrarchaeum acidiphilum ARMAN-2</name>
    <dbReference type="NCBI Taxonomy" id="425595"/>
    <lineage>
        <taxon>Archaea</taxon>
        <taxon>Candidatus Micrarchaeota</taxon>
        <taxon>Candidatus Micrarchaeia</taxon>
        <taxon>Candidatus Micrarchaeales</taxon>
        <taxon>Candidatus Micrarchaeaceae</taxon>
        <taxon>Candidatus Micrarchaeum</taxon>
    </lineage>
</organism>
<sequence length="223" mass="23463">MGAAKLRINGSDYVGAFITATDDYAFIGNATTPKSMDIISEILGVSPVRLSVFSSDLIGIFSRANSNGIVLSSMITASELESLKSKGLGINVAVLDSSLNAIGNNLLANDKFAIVNPEYSKPEIKEIGDTLGVETIPIEIGGFKTPGANNILTNKGLVVNNRCSDEEKERLDEILGFDSVRTTSNMGSLSIGISTVANSKGAIVGETATGYEFGRIIDALHIE</sequence>
<dbReference type="NCBIfam" id="TIGR00323">
    <property type="entry name" value="eIF-6"/>
    <property type="match status" value="1"/>
</dbReference>
<evidence type="ECO:0000313" key="4">
    <source>
        <dbReference type="EMBL" id="EET89799.1"/>
    </source>
</evidence>
<dbReference type="PANTHER" id="PTHR10784">
    <property type="entry name" value="TRANSLATION INITIATION FACTOR 6"/>
    <property type="match status" value="1"/>
</dbReference>